<dbReference type="InterPro" id="IPR020846">
    <property type="entry name" value="MFS_dom"/>
</dbReference>
<feature type="transmembrane region" description="Helical" evidence="6">
    <location>
        <begin position="208"/>
        <end position="227"/>
    </location>
</feature>
<dbReference type="PROSITE" id="PS50850">
    <property type="entry name" value="MFS"/>
    <property type="match status" value="1"/>
</dbReference>
<dbReference type="Pfam" id="PF07690">
    <property type="entry name" value="MFS_1"/>
    <property type="match status" value="1"/>
</dbReference>
<keyword evidence="5 6" id="KW-0472">Membrane</keyword>
<dbReference type="SUPFAM" id="SSF103473">
    <property type="entry name" value="MFS general substrate transporter"/>
    <property type="match status" value="1"/>
</dbReference>
<evidence type="ECO:0000256" key="3">
    <source>
        <dbReference type="ARBA" id="ARBA00022692"/>
    </source>
</evidence>
<feature type="domain" description="Major facilitator superfamily (MFS) profile" evidence="7">
    <location>
        <begin position="9"/>
        <end position="385"/>
    </location>
</feature>
<feature type="transmembrane region" description="Helical" evidence="6">
    <location>
        <begin position="130"/>
        <end position="148"/>
    </location>
</feature>
<dbReference type="EMBL" id="CP045644">
    <property type="protein sequence ID" value="QFZ85058.1"/>
    <property type="molecule type" value="Genomic_DNA"/>
</dbReference>
<dbReference type="RefSeq" id="WP_153283676.1">
    <property type="nucleotide sequence ID" value="NZ_CP045644.1"/>
</dbReference>
<reference evidence="8 9" key="1">
    <citation type="submission" date="2019-10" db="EMBL/GenBank/DDBJ databases">
        <title>Complete genome sequence of Variovorax paradoxus 5C-2.</title>
        <authorList>
            <person name="Gogoleva N.E."/>
            <person name="Balkin A.S."/>
        </authorList>
    </citation>
    <scope>NUCLEOTIDE SEQUENCE [LARGE SCALE GENOMIC DNA]</scope>
    <source>
        <strain evidence="8 9">5C-2</strain>
    </source>
</reference>
<evidence type="ECO:0000313" key="8">
    <source>
        <dbReference type="EMBL" id="QFZ85058.1"/>
    </source>
</evidence>
<evidence type="ECO:0000313" key="9">
    <source>
        <dbReference type="Proteomes" id="UP000326780"/>
    </source>
</evidence>
<dbReference type="PANTHER" id="PTHR43124:SF10">
    <property type="entry name" value="PURINE EFFLUX PUMP PBUE"/>
    <property type="match status" value="1"/>
</dbReference>
<dbReference type="GO" id="GO:0005886">
    <property type="term" value="C:plasma membrane"/>
    <property type="evidence" value="ECO:0007669"/>
    <property type="project" value="UniProtKB-SubCell"/>
</dbReference>
<feature type="transmembrane region" description="Helical" evidence="6">
    <location>
        <begin position="160"/>
        <end position="180"/>
    </location>
</feature>
<accession>A0A5Q0M785</accession>
<dbReference type="Proteomes" id="UP000326780">
    <property type="component" value="Chromosome"/>
</dbReference>
<keyword evidence="3 6" id="KW-0812">Transmembrane</keyword>
<feature type="transmembrane region" description="Helical" evidence="6">
    <location>
        <begin position="75"/>
        <end position="94"/>
    </location>
</feature>
<dbReference type="AlphaFoldDB" id="A0A5Q0M785"/>
<feature type="transmembrane region" description="Helical" evidence="6">
    <location>
        <begin position="247"/>
        <end position="268"/>
    </location>
</feature>
<evidence type="ECO:0000256" key="6">
    <source>
        <dbReference type="SAM" id="Phobius"/>
    </source>
</evidence>
<dbReference type="InterPro" id="IPR036259">
    <property type="entry name" value="MFS_trans_sf"/>
</dbReference>
<feature type="transmembrane region" description="Helical" evidence="6">
    <location>
        <begin position="45"/>
        <end position="63"/>
    </location>
</feature>
<evidence type="ECO:0000259" key="7">
    <source>
        <dbReference type="PROSITE" id="PS50850"/>
    </source>
</evidence>
<feature type="transmembrane region" description="Helical" evidence="6">
    <location>
        <begin position="357"/>
        <end position="378"/>
    </location>
</feature>
<dbReference type="InterPro" id="IPR011701">
    <property type="entry name" value="MFS"/>
</dbReference>
<organism evidence="8 9">
    <name type="scientific">Variovorax paradoxus</name>
    <dbReference type="NCBI Taxonomy" id="34073"/>
    <lineage>
        <taxon>Bacteria</taxon>
        <taxon>Pseudomonadati</taxon>
        <taxon>Pseudomonadota</taxon>
        <taxon>Betaproteobacteria</taxon>
        <taxon>Burkholderiales</taxon>
        <taxon>Comamonadaceae</taxon>
        <taxon>Variovorax</taxon>
    </lineage>
</organism>
<dbReference type="PANTHER" id="PTHR43124">
    <property type="entry name" value="PURINE EFFLUX PUMP PBUE"/>
    <property type="match status" value="1"/>
</dbReference>
<comment type="subcellular location">
    <subcellularLocation>
        <location evidence="1">Cell membrane</location>
        <topology evidence="1">Multi-pass membrane protein</topology>
    </subcellularLocation>
</comment>
<feature type="transmembrane region" description="Helical" evidence="6">
    <location>
        <begin position="12"/>
        <end position="33"/>
    </location>
</feature>
<feature type="transmembrane region" description="Helical" evidence="6">
    <location>
        <begin position="277"/>
        <end position="295"/>
    </location>
</feature>
<dbReference type="InterPro" id="IPR050189">
    <property type="entry name" value="MFS_Efflux_Transporters"/>
</dbReference>
<keyword evidence="4 6" id="KW-1133">Transmembrane helix</keyword>
<feature type="transmembrane region" description="Helical" evidence="6">
    <location>
        <begin position="301"/>
        <end position="323"/>
    </location>
</feature>
<feature type="transmembrane region" description="Helical" evidence="6">
    <location>
        <begin position="100"/>
        <end position="123"/>
    </location>
</feature>
<evidence type="ECO:0000256" key="4">
    <source>
        <dbReference type="ARBA" id="ARBA00022989"/>
    </source>
</evidence>
<dbReference type="Gene3D" id="1.20.1250.20">
    <property type="entry name" value="MFS general substrate transporter like domains"/>
    <property type="match status" value="1"/>
</dbReference>
<keyword evidence="2" id="KW-1003">Cell membrane</keyword>
<gene>
    <name evidence="8" type="ORF">GFK26_20990</name>
</gene>
<evidence type="ECO:0000256" key="2">
    <source>
        <dbReference type="ARBA" id="ARBA00022475"/>
    </source>
</evidence>
<feature type="transmembrane region" description="Helical" evidence="6">
    <location>
        <begin position="332"/>
        <end position="351"/>
    </location>
</feature>
<proteinExistence type="predicted"/>
<name>A0A5Q0M785_VARPD</name>
<evidence type="ECO:0000256" key="1">
    <source>
        <dbReference type="ARBA" id="ARBA00004651"/>
    </source>
</evidence>
<protein>
    <submittedName>
        <fullName evidence="8">MFS transporter</fullName>
    </submittedName>
</protein>
<sequence length="394" mass="40211">MISTDSKRGRIALSVAHCAGMLDMVALPVWVGTLMANYRFDPQQAGLLATLFLIGAVVASLLLASRFNRLPRRPLVTLSFLTSAIGFGVAALASDFKTLAGLHLLCGMAAGSALSVTHGTVALSANPHRLFAIINMALGVVAIFYLGVTPRLVAQWGGTALFGVFSAAMALAALVCLFNFPHAAALPSIAPGAAKAGRSTAVPAPARFSAAVWFGIVGVALVALVQAMTTSFVERAGIDRGFGPQAVAGVLIALGVVNLVPAPLAVLLERRLPARRVLLCAPVIQAALAMTVMNATGFPIYAASTAVFVAVIIFSHTFAFGLLARLEQTGRALAATPAMLMIGAAIGPVLGGTLVKLHGYGAIGVAAVVLAACACWCFSRLPVQATPAAPGVPA</sequence>
<dbReference type="GO" id="GO:0022857">
    <property type="term" value="F:transmembrane transporter activity"/>
    <property type="evidence" value="ECO:0007669"/>
    <property type="project" value="InterPro"/>
</dbReference>
<evidence type="ECO:0000256" key="5">
    <source>
        <dbReference type="ARBA" id="ARBA00023136"/>
    </source>
</evidence>